<dbReference type="InterPro" id="IPR027417">
    <property type="entry name" value="P-loop_NTPase"/>
</dbReference>
<keyword evidence="16" id="KW-1185">Reference proteome</keyword>
<dbReference type="OrthoDB" id="448448at2759"/>
<dbReference type="GO" id="GO:0016818">
    <property type="term" value="F:hydrolase activity, acting on acid anhydrides, in phosphorus-containing anhydrides"/>
    <property type="evidence" value="ECO:0007669"/>
    <property type="project" value="InterPro"/>
</dbReference>
<dbReference type="InParanoid" id="A0A3N4KHS0"/>
<feature type="domain" description="Helicase ATP-binding" evidence="13">
    <location>
        <begin position="297"/>
        <end position="473"/>
    </location>
</feature>
<dbReference type="Proteomes" id="UP000277580">
    <property type="component" value="Unassembled WGS sequence"/>
</dbReference>
<organism evidence="15 16">
    <name type="scientific">Morchella conica CCBAS932</name>
    <dbReference type="NCBI Taxonomy" id="1392247"/>
    <lineage>
        <taxon>Eukaryota</taxon>
        <taxon>Fungi</taxon>
        <taxon>Dikarya</taxon>
        <taxon>Ascomycota</taxon>
        <taxon>Pezizomycotina</taxon>
        <taxon>Pezizomycetes</taxon>
        <taxon>Pezizales</taxon>
        <taxon>Morchellaceae</taxon>
        <taxon>Morchella</taxon>
    </lineage>
</organism>
<comment type="similarity">
    <text evidence="2">Belongs to the SNF2/RAD54 helicase family.</text>
</comment>
<dbReference type="CDD" id="cd18793">
    <property type="entry name" value="SF2_C_SNF"/>
    <property type="match status" value="1"/>
</dbReference>
<accession>A0A3N4KHS0</accession>
<evidence type="ECO:0000256" key="3">
    <source>
        <dbReference type="ARBA" id="ARBA00022723"/>
    </source>
</evidence>
<dbReference type="STRING" id="1392247.A0A3N4KHS0"/>
<dbReference type="SMART" id="SM00490">
    <property type="entry name" value="HELICc"/>
    <property type="match status" value="1"/>
</dbReference>
<dbReference type="GO" id="GO:0008270">
    <property type="term" value="F:zinc ion binding"/>
    <property type="evidence" value="ECO:0007669"/>
    <property type="project" value="UniProtKB-KW"/>
</dbReference>
<dbReference type="Pfam" id="PF00271">
    <property type="entry name" value="Helicase_C"/>
    <property type="match status" value="1"/>
</dbReference>
<dbReference type="PANTHER" id="PTHR45626">
    <property type="entry name" value="TRANSCRIPTION TERMINATION FACTOR 2-RELATED"/>
    <property type="match status" value="1"/>
</dbReference>
<feature type="domain" description="Helicase C-terminal" evidence="14">
    <location>
        <begin position="698"/>
        <end position="866"/>
    </location>
</feature>
<dbReference type="GO" id="GO:0004386">
    <property type="term" value="F:helicase activity"/>
    <property type="evidence" value="ECO:0007669"/>
    <property type="project" value="UniProtKB-KW"/>
</dbReference>
<evidence type="ECO:0000256" key="10">
    <source>
        <dbReference type="ARBA" id="ARBA00023242"/>
    </source>
</evidence>
<protein>
    <recommendedName>
        <fullName evidence="17">SNF2 family helicase</fullName>
    </recommendedName>
</protein>
<dbReference type="Gene3D" id="3.40.50.300">
    <property type="entry name" value="P-loop containing nucleotide triphosphate hydrolases"/>
    <property type="match status" value="1"/>
</dbReference>
<keyword evidence="6" id="KW-0378">Hydrolase</keyword>
<dbReference type="InterPro" id="IPR014001">
    <property type="entry name" value="Helicase_ATP-bd"/>
</dbReference>
<dbReference type="InterPro" id="IPR014905">
    <property type="entry name" value="HIRAN"/>
</dbReference>
<dbReference type="AlphaFoldDB" id="A0A3N4KHS0"/>
<dbReference type="PROSITE" id="PS51192">
    <property type="entry name" value="HELICASE_ATP_BIND_1"/>
    <property type="match status" value="1"/>
</dbReference>
<dbReference type="GO" id="GO:0003676">
    <property type="term" value="F:nucleic acid binding"/>
    <property type="evidence" value="ECO:0007669"/>
    <property type="project" value="InterPro"/>
</dbReference>
<evidence type="ECO:0000259" key="12">
    <source>
        <dbReference type="PROSITE" id="PS50089"/>
    </source>
</evidence>
<evidence type="ECO:0000256" key="6">
    <source>
        <dbReference type="ARBA" id="ARBA00022801"/>
    </source>
</evidence>
<evidence type="ECO:0000256" key="1">
    <source>
        <dbReference type="ARBA" id="ARBA00004123"/>
    </source>
</evidence>
<sequence length="870" mass="97424">MDSLGGPSNKRKIEVIDITDADDDAYNPSPARLRKAAATITSESQVEYNNEAEQSSGQEVDDEMEQFGVTDIEIVATRYYNGIATLGEQVILKREPNNAFDRNAIQVENVSGATIGYIPSWFAVQLAPLIDRNIVQVEGIISMTKHDDMRVSIISSTKDDMRVRIGVLITTDPTRREACIREAELIPNICPSSTRTRDTIHYPVGQAGPSNQTSVGDEFQAAAQAMSEQTLSELPSASQPRRLETFLLPYQRQGLAWLLKKEHPVLPTSPEEVVQMWSVLDQSKKLYQNVATMFTTEEPPFLASGGVLADDMGLGKTLQMISLIVTDPAEEPKLVPAPLKMDGCTGGTLIIAPLSVMSNWANQIAQHVSRRTPLKVYVYHGQGRSRPSLKDYDIVITSYGTITSEFNARNGTLNSIVWRRIILDEAHYIRNPKAKSSLAVSALDAKSRWCLTGTPIINNLKDLYSLVRFLRYSGGLSDLSIYNSVITRAMKRDLAGDKERLQALVTALCLRRTKAMAFVDLRLPRLTRHVYAVNFSSEEKAKYELLSKEASGLLRRYSLDEPGQEVYRFILELLLRMRQVCNHWMLCSERIQSLMHLSGKNVVDLTPENRAALQDMLQIAIDSQEDCAVCLDALHEPRITICKHVFGLECISKVIEVQQKCPLCRAVLLTPESSLVEPAVEDEVRGAPVEEKEQIGSKLEALLTILNNTRNADPTVKTVVFSQWTSYLTLLEPQLRAHNFRFARIDGSMRPRSRDDAIDALNNDPKCTVLLASLAVASVGLNLTAASQVVLCDSWWAPAIEDQAVDRVYRLGQKRECVVWRLIVEGTIEERVLDIQERKRNLVKTAFAERKRDARETRETRIAELKMLLA</sequence>
<evidence type="ECO:0000259" key="14">
    <source>
        <dbReference type="PROSITE" id="PS51194"/>
    </source>
</evidence>
<dbReference type="SMART" id="SM00910">
    <property type="entry name" value="HIRAN"/>
    <property type="match status" value="1"/>
</dbReference>
<dbReference type="Pfam" id="PF08797">
    <property type="entry name" value="HIRAN"/>
    <property type="match status" value="1"/>
</dbReference>
<comment type="subcellular location">
    <subcellularLocation>
        <location evidence="1">Nucleus</location>
    </subcellularLocation>
</comment>
<keyword evidence="5 11" id="KW-0863">Zinc-finger</keyword>
<dbReference type="InterPro" id="IPR001841">
    <property type="entry name" value="Znf_RING"/>
</dbReference>
<evidence type="ECO:0000256" key="11">
    <source>
        <dbReference type="PROSITE-ProRule" id="PRU00175"/>
    </source>
</evidence>
<dbReference type="Pfam" id="PF00176">
    <property type="entry name" value="SNF2-rel_dom"/>
    <property type="match status" value="1"/>
</dbReference>
<dbReference type="PANTHER" id="PTHR45626:SF11">
    <property type="entry name" value="FAMILY HELICASE, PUTATIVE (AFU_ORTHOLOGUE AFUA_5G06590)-RELATED"/>
    <property type="match status" value="1"/>
</dbReference>
<dbReference type="InterPro" id="IPR013083">
    <property type="entry name" value="Znf_RING/FYVE/PHD"/>
</dbReference>
<dbReference type="InterPro" id="IPR000330">
    <property type="entry name" value="SNF2_N"/>
</dbReference>
<dbReference type="SUPFAM" id="SSF57850">
    <property type="entry name" value="RING/U-box"/>
    <property type="match status" value="1"/>
</dbReference>
<dbReference type="InterPro" id="IPR049730">
    <property type="entry name" value="SNF2/RAD54-like_C"/>
</dbReference>
<evidence type="ECO:0000256" key="2">
    <source>
        <dbReference type="ARBA" id="ARBA00007025"/>
    </source>
</evidence>
<dbReference type="PROSITE" id="PS50089">
    <property type="entry name" value="ZF_RING_2"/>
    <property type="match status" value="1"/>
</dbReference>
<dbReference type="GO" id="GO:0005634">
    <property type="term" value="C:nucleus"/>
    <property type="evidence" value="ECO:0007669"/>
    <property type="project" value="UniProtKB-SubCell"/>
</dbReference>
<dbReference type="Gene3D" id="3.40.50.10810">
    <property type="entry name" value="Tandem AAA-ATPase domain"/>
    <property type="match status" value="1"/>
</dbReference>
<dbReference type="Gene3D" id="3.30.70.2330">
    <property type="match status" value="1"/>
</dbReference>
<keyword evidence="7" id="KW-0347">Helicase</keyword>
<evidence type="ECO:0000256" key="8">
    <source>
        <dbReference type="ARBA" id="ARBA00022833"/>
    </source>
</evidence>
<dbReference type="InterPro" id="IPR038718">
    <property type="entry name" value="SNF2-like_sf"/>
</dbReference>
<keyword evidence="8" id="KW-0862">Zinc</keyword>
<dbReference type="Pfam" id="PF13923">
    <property type="entry name" value="zf-C3HC4_2"/>
    <property type="match status" value="1"/>
</dbReference>
<keyword evidence="9" id="KW-0067">ATP-binding</keyword>
<dbReference type="PROSITE" id="PS51194">
    <property type="entry name" value="HELICASE_CTER"/>
    <property type="match status" value="1"/>
</dbReference>
<keyword evidence="3" id="KW-0479">Metal-binding</keyword>
<dbReference type="InterPro" id="IPR050628">
    <property type="entry name" value="SNF2_RAD54_helicase_TF"/>
</dbReference>
<keyword evidence="4" id="KW-0547">Nucleotide-binding</keyword>
<evidence type="ECO:0000256" key="7">
    <source>
        <dbReference type="ARBA" id="ARBA00022806"/>
    </source>
</evidence>
<evidence type="ECO:0000256" key="5">
    <source>
        <dbReference type="ARBA" id="ARBA00022771"/>
    </source>
</evidence>
<reference evidence="15 16" key="1">
    <citation type="journal article" date="2018" name="Nat. Ecol. Evol.">
        <title>Pezizomycetes genomes reveal the molecular basis of ectomycorrhizal truffle lifestyle.</title>
        <authorList>
            <person name="Murat C."/>
            <person name="Payen T."/>
            <person name="Noel B."/>
            <person name="Kuo A."/>
            <person name="Morin E."/>
            <person name="Chen J."/>
            <person name="Kohler A."/>
            <person name="Krizsan K."/>
            <person name="Balestrini R."/>
            <person name="Da Silva C."/>
            <person name="Montanini B."/>
            <person name="Hainaut M."/>
            <person name="Levati E."/>
            <person name="Barry K.W."/>
            <person name="Belfiori B."/>
            <person name="Cichocki N."/>
            <person name="Clum A."/>
            <person name="Dockter R.B."/>
            <person name="Fauchery L."/>
            <person name="Guy J."/>
            <person name="Iotti M."/>
            <person name="Le Tacon F."/>
            <person name="Lindquist E.A."/>
            <person name="Lipzen A."/>
            <person name="Malagnac F."/>
            <person name="Mello A."/>
            <person name="Molinier V."/>
            <person name="Miyauchi S."/>
            <person name="Poulain J."/>
            <person name="Riccioni C."/>
            <person name="Rubini A."/>
            <person name="Sitrit Y."/>
            <person name="Splivallo R."/>
            <person name="Traeger S."/>
            <person name="Wang M."/>
            <person name="Zifcakova L."/>
            <person name="Wipf D."/>
            <person name="Zambonelli A."/>
            <person name="Paolocci F."/>
            <person name="Nowrousian M."/>
            <person name="Ottonello S."/>
            <person name="Baldrian P."/>
            <person name="Spatafora J.W."/>
            <person name="Henrissat B."/>
            <person name="Nagy L.G."/>
            <person name="Aury J.M."/>
            <person name="Wincker P."/>
            <person name="Grigoriev I.V."/>
            <person name="Bonfante P."/>
            <person name="Martin F.M."/>
        </authorList>
    </citation>
    <scope>NUCLEOTIDE SEQUENCE [LARGE SCALE GENOMIC DNA]</scope>
    <source>
        <strain evidence="15 16">CCBAS932</strain>
    </source>
</reference>
<dbReference type="Gene3D" id="3.30.40.10">
    <property type="entry name" value="Zinc/RING finger domain, C3HC4 (zinc finger)"/>
    <property type="match status" value="1"/>
</dbReference>
<evidence type="ECO:0000256" key="9">
    <source>
        <dbReference type="ARBA" id="ARBA00022840"/>
    </source>
</evidence>
<name>A0A3N4KHS0_9PEZI</name>
<keyword evidence="10" id="KW-0539">Nucleus</keyword>
<dbReference type="GO" id="GO:0005524">
    <property type="term" value="F:ATP binding"/>
    <property type="evidence" value="ECO:0007669"/>
    <property type="project" value="UniProtKB-KW"/>
</dbReference>
<dbReference type="SUPFAM" id="SSF52540">
    <property type="entry name" value="P-loop containing nucleoside triphosphate hydrolases"/>
    <property type="match status" value="2"/>
</dbReference>
<dbReference type="CDD" id="cd18008">
    <property type="entry name" value="DEXDc_SHPRH-like"/>
    <property type="match status" value="1"/>
</dbReference>
<evidence type="ECO:0000313" key="16">
    <source>
        <dbReference type="Proteomes" id="UP000277580"/>
    </source>
</evidence>
<dbReference type="GO" id="GO:0008094">
    <property type="term" value="F:ATP-dependent activity, acting on DNA"/>
    <property type="evidence" value="ECO:0007669"/>
    <property type="project" value="TreeGrafter"/>
</dbReference>
<dbReference type="InterPro" id="IPR001650">
    <property type="entry name" value="Helicase_C-like"/>
</dbReference>
<evidence type="ECO:0008006" key="17">
    <source>
        <dbReference type="Google" id="ProtNLM"/>
    </source>
</evidence>
<dbReference type="GO" id="GO:0006281">
    <property type="term" value="P:DNA repair"/>
    <property type="evidence" value="ECO:0007669"/>
    <property type="project" value="TreeGrafter"/>
</dbReference>
<evidence type="ECO:0000259" key="13">
    <source>
        <dbReference type="PROSITE" id="PS51192"/>
    </source>
</evidence>
<proteinExistence type="inferred from homology"/>
<feature type="domain" description="RING-type" evidence="12">
    <location>
        <begin position="627"/>
        <end position="665"/>
    </location>
</feature>
<gene>
    <name evidence="15" type="ORF">P167DRAFT_548528</name>
</gene>
<dbReference type="SMART" id="SM00487">
    <property type="entry name" value="DEXDc"/>
    <property type="match status" value="1"/>
</dbReference>
<evidence type="ECO:0000313" key="15">
    <source>
        <dbReference type="EMBL" id="RPB08948.1"/>
    </source>
</evidence>
<dbReference type="EMBL" id="ML119157">
    <property type="protein sequence ID" value="RPB08948.1"/>
    <property type="molecule type" value="Genomic_DNA"/>
</dbReference>
<evidence type="ECO:0000256" key="4">
    <source>
        <dbReference type="ARBA" id="ARBA00022741"/>
    </source>
</evidence>